<dbReference type="InterPro" id="IPR050768">
    <property type="entry name" value="UPF0353/GerABKA_families"/>
</dbReference>
<protein>
    <submittedName>
        <fullName evidence="4">Spore gernimation protein</fullName>
    </submittedName>
</protein>
<comment type="similarity">
    <text evidence="1">Belongs to the GerABKA family.</text>
</comment>
<gene>
    <name evidence="4" type="ORF">AWM68_18455</name>
</gene>
<feature type="transmembrane region" description="Helical" evidence="3">
    <location>
        <begin position="414"/>
        <end position="440"/>
    </location>
</feature>
<dbReference type="Pfam" id="PF03323">
    <property type="entry name" value="GerA"/>
    <property type="match status" value="1"/>
</dbReference>
<keyword evidence="2 3" id="KW-0472">Membrane</keyword>
<keyword evidence="3" id="KW-0812">Transmembrane</keyword>
<dbReference type="GO" id="GO:0005886">
    <property type="term" value="C:plasma membrane"/>
    <property type="evidence" value="ECO:0007669"/>
    <property type="project" value="UniProtKB-SubCell"/>
</dbReference>
<comment type="caution">
    <text evidence="4">The sequence shown here is derived from an EMBL/GenBank/DDBJ whole genome shotgun (WGS) entry which is preliminary data.</text>
</comment>
<evidence type="ECO:0000256" key="1">
    <source>
        <dbReference type="ARBA" id="ARBA00005278"/>
    </source>
</evidence>
<evidence type="ECO:0000313" key="5">
    <source>
        <dbReference type="Proteomes" id="UP000076567"/>
    </source>
</evidence>
<proteinExistence type="inferred from homology"/>
<dbReference type="GO" id="GO:0009847">
    <property type="term" value="P:spore germination"/>
    <property type="evidence" value="ECO:0007669"/>
    <property type="project" value="UniProtKB-UniRule"/>
</dbReference>
<sequence length="495" mass="55996">MFRKRKCIGVGKQMETSTGKAQNTSITLEVLRERVDNMEDAEVIEYQTQNNKIFVLIFIGTLIDKARLNEAVIEPLRLCNYENIAACISVSKITNISTLEEAEKKLMLGAILLFDTIENQWCSVDLKDPTGRGIETSETETILYGAKDSFSENLEQNISLIRRRLPLTALKSEKFTVGSLTKTKIVLMYIEGLTNPDFISIAREKIKSVDFDQILDSSQLAAFMEDHNHSVFPQFQHTDRPDVCAYALGVGKPTILVDNTPFALNAPINFFHLFQSPEDYINRWIVASFLRIRRYVSFMLSLLMIPLYVALTTHHYQMIPLQILFVLVETRSQLPLTPFWESLIMLVTLEVIKEASLRMPTKSGQTLGVIGGIVVGQAAVEAGFASQVLIVLVGISAIASFLVPNYLMTKATTLIQFVLLILASFLGVMGIFMGIILLFAHLNALTSLKQPYFTPISPFYGKDWLDLFIRGPLQWMKARPEALHPLQKWRYSRRR</sequence>
<feature type="transmembrane region" description="Helical" evidence="3">
    <location>
        <begin position="388"/>
        <end position="408"/>
    </location>
</feature>
<dbReference type="InterPro" id="IPR004995">
    <property type="entry name" value="Spore_Ger"/>
</dbReference>
<evidence type="ECO:0000256" key="2">
    <source>
        <dbReference type="ARBA" id="ARBA00023136"/>
    </source>
</evidence>
<dbReference type="PANTHER" id="PTHR22550">
    <property type="entry name" value="SPORE GERMINATION PROTEIN"/>
    <property type="match status" value="1"/>
</dbReference>
<organism evidence="4 5">
    <name type="scientific">Fictibacillus phosphorivorans</name>
    <dbReference type="NCBI Taxonomy" id="1221500"/>
    <lineage>
        <taxon>Bacteria</taxon>
        <taxon>Bacillati</taxon>
        <taxon>Bacillota</taxon>
        <taxon>Bacilli</taxon>
        <taxon>Bacillales</taxon>
        <taxon>Fictibacillaceae</taxon>
        <taxon>Fictibacillus</taxon>
    </lineage>
</organism>
<evidence type="ECO:0000313" key="4">
    <source>
        <dbReference type="EMBL" id="KZE67750.1"/>
    </source>
</evidence>
<dbReference type="PIRSF" id="PIRSF005690">
    <property type="entry name" value="GerBA"/>
    <property type="match status" value="1"/>
</dbReference>
<reference evidence="5" key="1">
    <citation type="submission" date="2016-01" db="EMBL/GenBank/DDBJ databases">
        <title>Draft genome of Chromobacterium sp. F49.</title>
        <authorList>
            <person name="Hong K.W."/>
        </authorList>
    </citation>
    <scope>NUCLEOTIDE SEQUENCE [LARGE SCALE GENOMIC DNA]</scope>
    <source>
        <strain evidence="5">P7IIIA</strain>
    </source>
</reference>
<dbReference type="EMBL" id="LRFC01000008">
    <property type="protein sequence ID" value="KZE67750.1"/>
    <property type="molecule type" value="Genomic_DNA"/>
</dbReference>
<dbReference type="PANTHER" id="PTHR22550:SF5">
    <property type="entry name" value="LEUCINE ZIPPER PROTEIN 4"/>
    <property type="match status" value="1"/>
</dbReference>
<evidence type="ECO:0000256" key="3">
    <source>
        <dbReference type="SAM" id="Phobius"/>
    </source>
</evidence>
<dbReference type="OrthoDB" id="9772630at2"/>
<dbReference type="RefSeq" id="WP_066238965.1">
    <property type="nucleotide sequence ID" value="NZ_LRFC01000008.1"/>
</dbReference>
<name>A0A165NUT5_9BACL</name>
<feature type="transmembrane region" description="Helical" evidence="3">
    <location>
        <begin position="295"/>
        <end position="316"/>
    </location>
</feature>
<keyword evidence="5" id="KW-1185">Reference proteome</keyword>
<dbReference type="Proteomes" id="UP000076567">
    <property type="component" value="Unassembled WGS sequence"/>
</dbReference>
<dbReference type="AlphaFoldDB" id="A0A165NUT5"/>
<accession>A0A165NUT5</accession>
<keyword evidence="3" id="KW-1133">Transmembrane helix</keyword>